<dbReference type="InterPro" id="IPR011990">
    <property type="entry name" value="TPR-like_helical_dom_sf"/>
</dbReference>
<sequence length="175" mass="20688">MKNDVIICLNRNLLTLNPEISVESDVASFLEDPVKHLDLYQGDFLQGFYLKNCDEFDLWLSSLRVKYEQYYLEAAYQKIEAGLSLATVHDAEKHLKQLIERDEFEEKNYQLLMQLFQKEGRSSKVVETYYQLVNLLDKELGIQPSPQSQQIYQEVLAKDRNDHKVSYFLRTEHLF</sequence>
<evidence type="ECO:0000313" key="3">
    <source>
        <dbReference type="Proteomes" id="UP000018482"/>
    </source>
</evidence>
<dbReference type="SUPFAM" id="SSF48452">
    <property type="entry name" value="TPR-like"/>
    <property type="match status" value="1"/>
</dbReference>
<accession>V6Z2Z0</accession>
<dbReference type="PANTHER" id="PTHR35807">
    <property type="entry name" value="TRANSCRIPTIONAL REGULATOR REDD-RELATED"/>
    <property type="match status" value="1"/>
</dbReference>
<dbReference type="AlphaFoldDB" id="V6Z2Z0"/>
<dbReference type="InterPro" id="IPR005158">
    <property type="entry name" value="BTAD"/>
</dbReference>
<dbReference type="InterPro" id="IPR051677">
    <property type="entry name" value="AfsR-DnrI-RedD_regulator"/>
</dbReference>
<proteinExistence type="predicted"/>
<organism evidence="2 3">
    <name type="scientific">Streptococcus agalactiae LMG 14747</name>
    <dbReference type="NCBI Taxonomy" id="1154860"/>
    <lineage>
        <taxon>Bacteria</taxon>
        <taxon>Bacillati</taxon>
        <taxon>Bacillota</taxon>
        <taxon>Bacilli</taxon>
        <taxon>Lactobacillales</taxon>
        <taxon>Streptococcaceae</taxon>
        <taxon>Streptococcus</taxon>
    </lineage>
</organism>
<gene>
    <name evidence="2" type="ORF">SAG0136_07645</name>
</gene>
<dbReference type="Gene3D" id="1.25.40.10">
    <property type="entry name" value="Tetratricopeptide repeat domain"/>
    <property type="match status" value="1"/>
</dbReference>
<dbReference type="Pfam" id="PF03704">
    <property type="entry name" value="BTAD"/>
    <property type="match status" value="1"/>
</dbReference>
<dbReference type="Proteomes" id="UP000018482">
    <property type="component" value="Unassembled WGS sequence"/>
</dbReference>
<feature type="domain" description="Bacterial transcriptional activator" evidence="1">
    <location>
        <begin position="24"/>
        <end position="156"/>
    </location>
</feature>
<dbReference type="eggNOG" id="COG3629">
    <property type="taxonomic scope" value="Bacteria"/>
</dbReference>
<name>V6Z2Z0_STRAG</name>
<dbReference type="EMBL" id="ANQC01000111">
    <property type="protein sequence ID" value="ESV55083.1"/>
    <property type="molecule type" value="Genomic_DNA"/>
</dbReference>
<comment type="caution">
    <text evidence="2">The sequence shown here is derived from an EMBL/GenBank/DDBJ whole genome shotgun (WGS) entry which is preliminary data.</text>
</comment>
<dbReference type="SMART" id="SM01043">
    <property type="entry name" value="BTAD"/>
    <property type="match status" value="1"/>
</dbReference>
<reference evidence="2 3" key="1">
    <citation type="submission" date="2013-05" db="EMBL/GenBank/DDBJ databases">
        <authorList>
            <person name="Richards V.P."/>
            <person name="Durkin S.A.S."/>
            <person name="Kim M."/>
            <person name="Pavinski Bitar P.D."/>
            <person name="Stanhope M.J."/>
            <person name="Town C.D."/>
            <person name="Venter J.C."/>
        </authorList>
    </citation>
    <scope>NUCLEOTIDE SEQUENCE [LARGE SCALE GENOMIC DNA]</scope>
    <source>
        <strain evidence="2 3">LMG 14747</strain>
    </source>
</reference>
<evidence type="ECO:0000313" key="2">
    <source>
        <dbReference type="EMBL" id="ESV55083.1"/>
    </source>
</evidence>
<evidence type="ECO:0000259" key="1">
    <source>
        <dbReference type="SMART" id="SM01043"/>
    </source>
</evidence>
<protein>
    <recommendedName>
        <fullName evidence="1">Bacterial transcriptional activator domain-containing protein</fullName>
    </recommendedName>
</protein>